<dbReference type="Proteomes" id="UP001310890">
    <property type="component" value="Unassembled WGS sequence"/>
</dbReference>
<evidence type="ECO:0000313" key="9">
    <source>
        <dbReference type="EMBL" id="KAK5108050.1"/>
    </source>
</evidence>
<keyword evidence="2 7" id="KW-0812">Transmembrane</keyword>
<dbReference type="PANTHER" id="PTHR33048">
    <property type="entry name" value="PTH11-LIKE INTEGRAL MEMBRANE PROTEIN (AFU_ORTHOLOGUE AFUA_5G11245)"/>
    <property type="match status" value="1"/>
</dbReference>
<feature type="transmembrane region" description="Helical" evidence="7">
    <location>
        <begin position="105"/>
        <end position="130"/>
    </location>
</feature>
<feature type="transmembrane region" description="Helical" evidence="7">
    <location>
        <begin position="151"/>
        <end position="172"/>
    </location>
</feature>
<dbReference type="AlphaFoldDB" id="A0AAN7TA82"/>
<feature type="compositionally biased region" description="Polar residues" evidence="6">
    <location>
        <begin position="416"/>
        <end position="428"/>
    </location>
</feature>
<comment type="subcellular location">
    <subcellularLocation>
        <location evidence="1">Membrane</location>
        <topology evidence="1">Multi-pass membrane protein</topology>
    </subcellularLocation>
</comment>
<feature type="domain" description="Rhodopsin" evidence="8">
    <location>
        <begin position="44"/>
        <end position="289"/>
    </location>
</feature>
<dbReference type="InterPro" id="IPR052337">
    <property type="entry name" value="SAT4-like"/>
</dbReference>
<feature type="transmembrane region" description="Helical" evidence="7">
    <location>
        <begin position="192"/>
        <end position="214"/>
    </location>
</feature>
<feature type="transmembrane region" description="Helical" evidence="7">
    <location>
        <begin position="28"/>
        <end position="48"/>
    </location>
</feature>
<feature type="transmembrane region" description="Helical" evidence="7">
    <location>
        <begin position="260"/>
        <end position="284"/>
    </location>
</feature>
<feature type="compositionally biased region" description="Polar residues" evidence="6">
    <location>
        <begin position="308"/>
        <end position="322"/>
    </location>
</feature>
<evidence type="ECO:0000256" key="5">
    <source>
        <dbReference type="ARBA" id="ARBA00038359"/>
    </source>
</evidence>
<comment type="caution">
    <text evidence="9">The sequence shown here is derived from an EMBL/GenBank/DDBJ whole genome shotgun (WGS) entry which is preliminary data.</text>
</comment>
<evidence type="ECO:0000259" key="8">
    <source>
        <dbReference type="Pfam" id="PF20684"/>
    </source>
</evidence>
<dbReference type="GO" id="GO:0016020">
    <property type="term" value="C:membrane"/>
    <property type="evidence" value="ECO:0007669"/>
    <property type="project" value="UniProtKB-SubCell"/>
</dbReference>
<gene>
    <name evidence="9" type="ORF">LTR62_008824</name>
</gene>
<evidence type="ECO:0000256" key="2">
    <source>
        <dbReference type="ARBA" id="ARBA00022692"/>
    </source>
</evidence>
<evidence type="ECO:0000256" key="6">
    <source>
        <dbReference type="SAM" id="MobiDB-lite"/>
    </source>
</evidence>
<proteinExistence type="inferred from homology"/>
<protein>
    <recommendedName>
        <fullName evidence="8">Rhodopsin domain-containing protein</fullName>
    </recommendedName>
</protein>
<evidence type="ECO:0000256" key="3">
    <source>
        <dbReference type="ARBA" id="ARBA00022989"/>
    </source>
</evidence>
<keyword evidence="4 7" id="KW-0472">Membrane</keyword>
<sequence length="452" mass="50267">MRLPPLDVLLTWPAPNYVDPPTRGNACLIVNVVFITLVLITVALRFYCRLAAGTILRWGVDDYMILLALFWTLVLTALVISAETTYGWNLHVWDIPVHLVTKANIIAFLAKLVFVLAATFTRLSLCAFYYRLVQDSGIMWFKNVIHVTNAFTVATCVAFLFLGVFLCTPVKFYWEFPPTVPGTCLDEGKATLAAGIVNLVNDLLCTIIPIPLIMRLHMPLRQRISVCVLFSLGFIVLVAGTVRTYYIWEAFMQSYDETWMAYPLWICAAVEIDVGVICACAPALKSLLKLTQQARSQHQASSRDRSQTTPAVSDLKNYSNPTSSISGSASAKKGIFKFNVTPAINWSLKPTPSHPRGSVRLPSLEERGLELESRRSQKVSMHASSAPAEETEPEKRERQWNDSEWSGRGIMRRQSVELSSLRTASSAGMGTEKGRGGGWVSGAEEEIRRLPS</sequence>
<feature type="transmembrane region" description="Helical" evidence="7">
    <location>
        <begin position="60"/>
        <end position="80"/>
    </location>
</feature>
<keyword evidence="3 7" id="KW-1133">Transmembrane helix</keyword>
<feature type="region of interest" description="Disordered" evidence="6">
    <location>
        <begin position="369"/>
        <end position="452"/>
    </location>
</feature>
<feature type="transmembrane region" description="Helical" evidence="7">
    <location>
        <begin position="226"/>
        <end position="248"/>
    </location>
</feature>
<organism evidence="9 10">
    <name type="scientific">Meristemomyces frigidus</name>
    <dbReference type="NCBI Taxonomy" id="1508187"/>
    <lineage>
        <taxon>Eukaryota</taxon>
        <taxon>Fungi</taxon>
        <taxon>Dikarya</taxon>
        <taxon>Ascomycota</taxon>
        <taxon>Pezizomycotina</taxon>
        <taxon>Dothideomycetes</taxon>
        <taxon>Dothideomycetidae</taxon>
        <taxon>Mycosphaerellales</taxon>
        <taxon>Teratosphaeriaceae</taxon>
        <taxon>Meristemomyces</taxon>
    </lineage>
</organism>
<comment type="similarity">
    <text evidence="5">Belongs to the SAT4 family.</text>
</comment>
<dbReference type="PANTHER" id="PTHR33048:SF129">
    <property type="entry name" value="INTEGRAL MEMBRANE PROTEIN-RELATED"/>
    <property type="match status" value="1"/>
</dbReference>
<dbReference type="InterPro" id="IPR049326">
    <property type="entry name" value="Rhodopsin_dom_fungi"/>
</dbReference>
<reference evidence="9" key="1">
    <citation type="submission" date="2023-08" db="EMBL/GenBank/DDBJ databases">
        <title>Black Yeasts Isolated from many extreme environments.</title>
        <authorList>
            <person name="Coleine C."/>
            <person name="Stajich J.E."/>
            <person name="Selbmann L."/>
        </authorList>
    </citation>
    <scope>NUCLEOTIDE SEQUENCE</scope>
    <source>
        <strain evidence="9">CCFEE 5401</strain>
    </source>
</reference>
<evidence type="ECO:0000313" key="10">
    <source>
        <dbReference type="Proteomes" id="UP001310890"/>
    </source>
</evidence>
<name>A0AAN7TA82_9PEZI</name>
<dbReference type="Pfam" id="PF20684">
    <property type="entry name" value="Fung_rhodopsin"/>
    <property type="match status" value="1"/>
</dbReference>
<dbReference type="EMBL" id="JAVRRL010000097">
    <property type="protein sequence ID" value="KAK5108050.1"/>
    <property type="molecule type" value="Genomic_DNA"/>
</dbReference>
<evidence type="ECO:0000256" key="7">
    <source>
        <dbReference type="SAM" id="Phobius"/>
    </source>
</evidence>
<evidence type="ECO:0000256" key="1">
    <source>
        <dbReference type="ARBA" id="ARBA00004141"/>
    </source>
</evidence>
<evidence type="ECO:0000256" key="4">
    <source>
        <dbReference type="ARBA" id="ARBA00023136"/>
    </source>
</evidence>
<feature type="region of interest" description="Disordered" evidence="6">
    <location>
        <begin position="297"/>
        <end position="329"/>
    </location>
</feature>
<accession>A0AAN7TA82</accession>